<comment type="caution">
    <text evidence="4">The sequence shown here is derived from an EMBL/GenBank/DDBJ whole genome shotgun (WGS) entry which is preliminary data.</text>
</comment>
<dbReference type="AlphaFoldDB" id="A0A4Z1PMV7"/>
<organism evidence="4 5">
    <name type="scientific">Venturia nashicola</name>
    <dbReference type="NCBI Taxonomy" id="86259"/>
    <lineage>
        <taxon>Eukaryota</taxon>
        <taxon>Fungi</taxon>
        <taxon>Dikarya</taxon>
        <taxon>Ascomycota</taxon>
        <taxon>Pezizomycotina</taxon>
        <taxon>Dothideomycetes</taxon>
        <taxon>Pleosporomycetidae</taxon>
        <taxon>Venturiales</taxon>
        <taxon>Venturiaceae</taxon>
        <taxon>Venturia</taxon>
    </lineage>
</organism>
<keyword evidence="2" id="KW-0812">Transmembrane</keyword>
<feature type="region of interest" description="Disordered" evidence="1">
    <location>
        <begin position="269"/>
        <end position="336"/>
    </location>
</feature>
<feature type="transmembrane region" description="Helical" evidence="2">
    <location>
        <begin position="132"/>
        <end position="154"/>
    </location>
</feature>
<reference evidence="4 5" key="1">
    <citation type="submission" date="2019-04" db="EMBL/GenBank/DDBJ databases">
        <title>High contiguity whole genome sequence and gene annotation resource for two Venturia nashicola isolates.</title>
        <authorList>
            <person name="Prokchorchik M."/>
            <person name="Won K."/>
            <person name="Lee Y."/>
            <person name="Choi E.D."/>
            <person name="Segonzac C."/>
            <person name="Sohn K.H."/>
        </authorList>
    </citation>
    <scope>NUCLEOTIDE SEQUENCE [LARGE SCALE GENOMIC DNA]</scope>
    <source>
        <strain evidence="4 5">PRI2</strain>
    </source>
</reference>
<feature type="transmembrane region" description="Helical" evidence="2">
    <location>
        <begin position="160"/>
        <end position="181"/>
    </location>
</feature>
<dbReference type="Proteomes" id="UP000298493">
    <property type="component" value="Unassembled WGS sequence"/>
</dbReference>
<protein>
    <submittedName>
        <fullName evidence="4">ATP-dependent DNA helicase II subunit 2</fullName>
    </submittedName>
</protein>
<dbReference type="PANTHER" id="PTHR39614">
    <property type="entry name" value="INTEGRAL MEMBRANE PROTEIN"/>
    <property type="match status" value="1"/>
</dbReference>
<feature type="domain" description="Rhodopsin" evidence="3">
    <location>
        <begin position="38"/>
        <end position="259"/>
    </location>
</feature>
<keyword evidence="4" id="KW-0347">Helicase</keyword>
<evidence type="ECO:0000256" key="1">
    <source>
        <dbReference type="SAM" id="MobiDB-lite"/>
    </source>
</evidence>
<keyword evidence="2" id="KW-0472">Membrane</keyword>
<sequence>MSDNAGTRYATLTSTDQSANIWVVSIITALVSAACFAVRVLSKSRTGFKFGFDDYSLLVGWCLSIVQVALIMKSLTLGLGKDGAVVPVENVKPMEKYFFASVFFGIFSLYSVKISIIILIQRLFKKSMLPVWIIFMVLGISSGITVLAGCSYNYCSNSLARWVIVAVFDILTEVLIILLPVFCIQSIQMSKVSKMKVQASFFSRLSNVLFSSLTIWSLSRLKFSGRPSTTIVLPIVFGQLEVCVSLSIASILPCFRIIFQSSEKVPTGFSNSGGYNSEPKPGIESHGTQSGDSFHLGSVKAQPESGTLPRTKKPDHSPTCSQDMGAPHSSHSECTNRLSYTSVAPSGATRLSQKSLIT</sequence>
<keyword evidence="2" id="KW-1133">Transmembrane helix</keyword>
<evidence type="ECO:0000259" key="3">
    <source>
        <dbReference type="Pfam" id="PF20684"/>
    </source>
</evidence>
<name>A0A4Z1PMV7_9PEZI</name>
<accession>A0A4Z1PMV7</accession>
<keyword evidence="4" id="KW-0378">Hydrolase</keyword>
<dbReference type="OrthoDB" id="3897607at2759"/>
<dbReference type="InterPro" id="IPR049326">
    <property type="entry name" value="Rhodopsin_dom_fungi"/>
</dbReference>
<feature type="transmembrane region" description="Helical" evidence="2">
    <location>
        <begin position="97"/>
        <end position="120"/>
    </location>
</feature>
<proteinExistence type="predicted"/>
<feature type="transmembrane region" description="Helical" evidence="2">
    <location>
        <begin position="54"/>
        <end position="77"/>
    </location>
</feature>
<gene>
    <name evidence="4" type="ORF">E6O75_ATG02337</name>
</gene>
<evidence type="ECO:0000313" key="4">
    <source>
        <dbReference type="EMBL" id="TID23972.1"/>
    </source>
</evidence>
<keyword evidence="4" id="KW-0547">Nucleotide-binding</keyword>
<dbReference type="EMBL" id="SNSC02000005">
    <property type="protein sequence ID" value="TID23972.1"/>
    <property type="molecule type" value="Genomic_DNA"/>
</dbReference>
<keyword evidence="4" id="KW-0067">ATP-binding</keyword>
<dbReference type="GO" id="GO:0004386">
    <property type="term" value="F:helicase activity"/>
    <property type="evidence" value="ECO:0007669"/>
    <property type="project" value="UniProtKB-KW"/>
</dbReference>
<feature type="transmembrane region" description="Helical" evidence="2">
    <location>
        <begin position="20"/>
        <end position="42"/>
    </location>
</feature>
<dbReference type="Pfam" id="PF20684">
    <property type="entry name" value="Fung_rhodopsin"/>
    <property type="match status" value="1"/>
</dbReference>
<evidence type="ECO:0000313" key="5">
    <source>
        <dbReference type="Proteomes" id="UP000298493"/>
    </source>
</evidence>
<dbReference type="PANTHER" id="PTHR39614:SF2">
    <property type="entry name" value="INTEGRAL MEMBRANE PROTEIN"/>
    <property type="match status" value="1"/>
</dbReference>
<keyword evidence="5" id="KW-1185">Reference proteome</keyword>
<dbReference type="STRING" id="86259.A0A4Z1PMV7"/>
<evidence type="ECO:0000256" key="2">
    <source>
        <dbReference type="SAM" id="Phobius"/>
    </source>
</evidence>